<dbReference type="GO" id="GO:0003877">
    <property type="term" value="F:ATP:ADP adenylyltransferase activity"/>
    <property type="evidence" value="ECO:0007669"/>
    <property type="project" value="InterPro"/>
</dbReference>
<feature type="domain" description="Ap4A phosphorylase 1/2 N-terminal" evidence="3">
    <location>
        <begin position="58"/>
        <end position="189"/>
    </location>
</feature>
<protein>
    <submittedName>
        <fullName evidence="4">Uncharacterized protein</fullName>
    </submittedName>
</protein>
<evidence type="ECO:0000313" key="5">
    <source>
        <dbReference type="Proteomes" id="UP000224634"/>
    </source>
</evidence>
<name>A0A2B7YID5_POLH7</name>
<evidence type="ECO:0000256" key="1">
    <source>
        <dbReference type="SAM" id="MobiDB-lite"/>
    </source>
</evidence>
<dbReference type="PANTHER" id="PTHR38420">
    <property type="entry name" value="AP-4-A PHOSPHORYLASE II"/>
    <property type="match status" value="1"/>
</dbReference>
<dbReference type="PANTHER" id="PTHR38420:SF1">
    <property type="entry name" value="PUTATIVE (AFU_ORTHOLOGUE AFUA_5G14690)-RELATED"/>
    <property type="match status" value="1"/>
</dbReference>
<dbReference type="SUPFAM" id="SSF54197">
    <property type="entry name" value="HIT-like"/>
    <property type="match status" value="1"/>
</dbReference>
<dbReference type="Pfam" id="PF09830">
    <property type="entry name" value="ATP_transf"/>
    <property type="match status" value="1"/>
</dbReference>
<dbReference type="InterPro" id="IPR009163">
    <property type="entry name" value="Ap4A_phos1/2"/>
</dbReference>
<keyword evidence="5" id="KW-1185">Reference proteome</keyword>
<comment type="caution">
    <text evidence="4">The sequence shown here is derived from an EMBL/GenBank/DDBJ whole genome shotgun (WGS) entry which is preliminary data.</text>
</comment>
<dbReference type="STRING" id="1447883.A0A2B7YID5"/>
<evidence type="ECO:0000259" key="2">
    <source>
        <dbReference type="Pfam" id="PF09830"/>
    </source>
</evidence>
<feature type="region of interest" description="Disordered" evidence="1">
    <location>
        <begin position="78"/>
        <end position="102"/>
    </location>
</feature>
<dbReference type="InterPro" id="IPR036265">
    <property type="entry name" value="HIT-like_sf"/>
</dbReference>
<dbReference type="InterPro" id="IPR043171">
    <property type="entry name" value="Ap4A_phos1/2-like"/>
</dbReference>
<evidence type="ECO:0000313" key="4">
    <source>
        <dbReference type="EMBL" id="PGH20811.1"/>
    </source>
</evidence>
<dbReference type="AlphaFoldDB" id="A0A2B7YID5"/>
<evidence type="ECO:0000259" key="3">
    <source>
        <dbReference type="Pfam" id="PF19327"/>
    </source>
</evidence>
<sequence>MATDLTCSCKNSMYDYFKGTDTMDNLESRSLRQFDKLVQSGDIIFKDALPIHLPAQPFNLQFRIASSLTKKPQIDIKEAKEQEKPNGQPQAKPSPFARDPPEFVLDRVGPKHTLRFNKFCVVRPQFVLHTNEFEPQIDPLSAADLSAAWNVLSRLETPYIVIYNGGMQGGWSLPHRHVQLLPRPPKEEHDLYPDIYGIQDGIIPNIPFKHAARILPSSISDDELFSVYNELLAATGVDETIEYSHNLVLVRDWMLVIPRSCASQEGVKVVNAASMVGMIWIPSEDILNIWRQASNPMDILTSLGKPW</sequence>
<organism evidence="4 5">
    <name type="scientific">Polytolypa hystricis (strain UAMH7299)</name>
    <dbReference type="NCBI Taxonomy" id="1447883"/>
    <lineage>
        <taxon>Eukaryota</taxon>
        <taxon>Fungi</taxon>
        <taxon>Dikarya</taxon>
        <taxon>Ascomycota</taxon>
        <taxon>Pezizomycotina</taxon>
        <taxon>Eurotiomycetes</taxon>
        <taxon>Eurotiomycetidae</taxon>
        <taxon>Onygenales</taxon>
        <taxon>Onygenales incertae sedis</taxon>
        <taxon>Polytolypa</taxon>
    </lineage>
</organism>
<dbReference type="EMBL" id="PDNA01000038">
    <property type="protein sequence ID" value="PGH20811.1"/>
    <property type="molecule type" value="Genomic_DNA"/>
</dbReference>
<dbReference type="Gene3D" id="3.30.428.70">
    <property type="match status" value="1"/>
</dbReference>
<dbReference type="Proteomes" id="UP000224634">
    <property type="component" value="Unassembled WGS sequence"/>
</dbReference>
<dbReference type="OrthoDB" id="10267950at2759"/>
<accession>A0A2B7YID5</accession>
<dbReference type="GO" id="GO:0009117">
    <property type="term" value="P:nucleotide metabolic process"/>
    <property type="evidence" value="ECO:0007669"/>
    <property type="project" value="InterPro"/>
</dbReference>
<feature type="domain" description="ATP adenylyltransferase C-terminal" evidence="2">
    <location>
        <begin position="204"/>
        <end position="306"/>
    </location>
</feature>
<dbReference type="InterPro" id="IPR045759">
    <property type="entry name" value="Ap4A_phos1/2_N"/>
</dbReference>
<gene>
    <name evidence="4" type="ORF">AJ80_03438</name>
</gene>
<proteinExistence type="predicted"/>
<dbReference type="InterPro" id="IPR019200">
    <property type="entry name" value="ATP_adenylylTrfase_C"/>
</dbReference>
<reference evidence="4 5" key="1">
    <citation type="submission" date="2017-10" db="EMBL/GenBank/DDBJ databases">
        <title>Comparative genomics in systemic dimorphic fungi from Ajellomycetaceae.</title>
        <authorList>
            <person name="Munoz J.F."/>
            <person name="Mcewen J.G."/>
            <person name="Clay O.K."/>
            <person name="Cuomo C.A."/>
        </authorList>
    </citation>
    <scope>NUCLEOTIDE SEQUENCE [LARGE SCALE GENOMIC DNA]</scope>
    <source>
        <strain evidence="4 5">UAMH7299</strain>
    </source>
</reference>
<dbReference type="Pfam" id="PF19327">
    <property type="entry name" value="Ap4A_phos_N"/>
    <property type="match status" value="1"/>
</dbReference>
<dbReference type="GO" id="GO:0005524">
    <property type="term" value="F:ATP binding"/>
    <property type="evidence" value="ECO:0007669"/>
    <property type="project" value="InterPro"/>
</dbReference>